<dbReference type="InterPro" id="IPR055414">
    <property type="entry name" value="LRR_R13L4/SHOC2-like"/>
</dbReference>
<evidence type="ECO:0000313" key="6">
    <source>
        <dbReference type="Proteomes" id="UP000831290"/>
    </source>
</evidence>
<gene>
    <name evidence="5" type="ORF">MQE35_10365</name>
</gene>
<evidence type="ECO:0000256" key="3">
    <source>
        <dbReference type="SAM" id="SignalP"/>
    </source>
</evidence>
<dbReference type="SMART" id="SM00365">
    <property type="entry name" value="LRR_SD22"/>
    <property type="match status" value="9"/>
</dbReference>
<evidence type="ECO:0000256" key="2">
    <source>
        <dbReference type="ARBA" id="ARBA00022737"/>
    </source>
</evidence>
<dbReference type="AlphaFoldDB" id="A0A9E6ZL56"/>
<evidence type="ECO:0000313" key="5">
    <source>
        <dbReference type="EMBL" id="UOB16140.1"/>
    </source>
</evidence>
<dbReference type="InterPro" id="IPR032675">
    <property type="entry name" value="LRR_dom_sf"/>
</dbReference>
<sequence>MKNKLLLFKIFILFAVIIVACSKDADTITSPPEAPKSDAKQIIAFFFKAEGNQSLTTDITASLNQTNKTVAATVPFGTNITALEPDITISDKATISPTGAQDFSDEKEIIYTVTAEDGTSAIYKTKIKIAPNDGRKIIDFVFRAKDNESLGQDDIPATIDAENNTITATLPKSTDPTALVPDIVLSENATISPTGPQDFSNKKKVIYTVTAEDGTKTTYTVEAEVIVNDESKITEFIFRAKENESIGQDDITATIDAENNITATLPAGTDMTALVPDISISERATISPAGAQDFSDNKEVTYTVTAEDGTKSDYKVRLEKALNNAKQIVSFAFRQKDNFFLNEDLIAEIDHDKKTITITLQYSNYITAPIVPEIEISEGASVTTPPDADFNSPVDFTVTAQDQTEATYTFSFDYIATTQKEVLLAIYFNNPQNYLGWNIYDNQDISNWDGVYLDDTGNINALILNEKNLDYLPKEIGQLINLDQLYLAQNQITSLPPEIGQLENLTALVASANEITSLPPEIGQLTNLDSLSLGENQLSEIPTEIGQLTNLKKIDMSYNNLEGIPTTIGQLTNLETLDMPYNNLEGIPTTIGQLANLKKLDMSHNNLENIPVTIGLLTNLEELIMSYNNLKTIPVINSEALTNLILSYNQLEYIPPVDQLTSLKRLRLGHNKLTNTSIHESVWQLKSLEELYLHYNQLIEIPPVNKHLLINLKILYANSNQISTLYRSLAGLPKIERINVTSNPLYKVPKEICELKETSVDVFLPHDHGLCD</sequence>
<dbReference type="SMART" id="SM00369">
    <property type="entry name" value="LRR_TYP"/>
    <property type="match status" value="11"/>
</dbReference>
<feature type="chain" id="PRO_5038681338" description="Disease resistance R13L4/SHOC-2-like LRR domain-containing protein" evidence="3">
    <location>
        <begin position="26"/>
        <end position="772"/>
    </location>
</feature>
<dbReference type="SUPFAM" id="SSF52058">
    <property type="entry name" value="L domain-like"/>
    <property type="match status" value="1"/>
</dbReference>
<reference evidence="5" key="1">
    <citation type="submission" date="2022-03" db="EMBL/GenBank/DDBJ databases">
        <title>Description of Abyssus ytuae gen. nov., sp. nov., a novel member of the family Flavobacteriaceae isolated from the sediment of Mariana Trench.</title>
        <authorList>
            <person name="Zhang J."/>
            <person name="Xu X."/>
        </authorList>
    </citation>
    <scope>NUCLEOTIDE SEQUENCE</scope>
    <source>
        <strain evidence="5">MT3330</strain>
    </source>
</reference>
<evidence type="ECO:0000256" key="1">
    <source>
        <dbReference type="ARBA" id="ARBA00022614"/>
    </source>
</evidence>
<keyword evidence="1" id="KW-0433">Leucine-rich repeat</keyword>
<dbReference type="Gene3D" id="3.80.10.10">
    <property type="entry name" value="Ribonuclease Inhibitor"/>
    <property type="match status" value="2"/>
</dbReference>
<dbReference type="GO" id="GO:0005737">
    <property type="term" value="C:cytoplasm"/>
    <property type="evidence" value="ECO:0007669"/>
    <property type="project" value="TreeGrafter"/>
</dbReference>
<dbReference type="PROSITE" id="PS51257">
    <property type="entry name" value="PROKAR_LIPOPROTEIN"/>
    <property type="match status" value="1"/>
</dbReference>
<dbReference type="Pfam" id="PF13855">
    <property type="entry name" value="LRR_8"/>
    <property type="match status" value="2"/>
</dbReference>
<feature type="signal peptide" evidence="3">
    <location>
        <begin position="1"/>
        <end position="25"/>
    </location>
</feature>
<dbReference type="Pfam" id="PF23598">
    <property type="entry name" value="LRR_14"/>
    <property type="match status" value="1"/>
</dbReference>
<dbReference type="Proteomes" id="UP000831290">
    <property type="component" value="Chromosome"/>
</dbReference>
<dbReference type="PROSITE" id="PS51450">
    <property type="entry name" value="LRR"/>
    <property type="match status" value="6"/>
</dbReference>
<dbReference type="PRINTS" id="PR00019">
    <property type="entry name" value="LEURICHRPT"/>
</dbReference>
<dbReference type="RefSeq" id="WP_255841300.1">
    <property type="nucleotide sequence ID" value="NZ_CP094358.1"/>
</dbReference>
<dbReference type="InterPro" id="IPR003591">
    <property type="entry name" value="Leu-rich_rpt_typical-subtyp"/>
</dbReference>
<dbReference type="InterPro" id="IPR001611">
    <property type="entry name" value="Leu-rich_rpt"/>
</dbReference>
<dbReference type="KEGG" id="fbm:MQE35_10365"/>
<dbReference type="Gene3D" id="2.60.40.2340">
    <property type="match status" value="4"/>
</dbReference>
<name>A0A9E6ZL56_9FLAO</name>
<accession>A0A9E6ZL56</accession>
<dbReference type="SMART" id="SM00364">
    <property type="entry name" value="LRR_BAC"/>
    <property type="match status" value="9"/>
</dbReference>
<dbReference type="InterPro" id="IPR050216">
    <property type="entry name" value="LRR_domain-containing"/>
</dbReference>
<keyword evidence="2" id="KW-0677">Repeat</keyword>
<dbReference type="EMBL" id="CP094358">
    <property type="protein sequence ID" value="UOB16140.1"/>
    <property type="molecule type" value="Genomic_DNA"/>
</dbReference>
<evidence type="ECO:0000259" key="4">
    <source>
        <dbReference type="Pfam" id="PF23598"/>
    </source>
</evidence>
<organism evidence="5 6">
    <name type="scientific">Abyssalbus ytuae</name>
    <dbReference type="NCBI Taxonomy" id="2926907"/>
    <lineage>
        <taxon>Bacteria</taxon>
        <taxon>Pseudomonadati</taxon>
        <taxon>Bacteroidota</taxon>
        <taxon>Flavobacteriia</taxon>
        <taxon>Flavobacteriales</taxon>
        <taxon>Flavobacteriaceae</taxon>
        <taxon>Abyssalbus</taxon>
    </lineage>
</organism>
<dbReference type="PANTHER" id="PTHR48051">
    <property type="match status" value="1"/>
</dbReference>
<feature type="domain" description="Disease resistance R13L4/SHOC-2-like LRR" evidence="4">
    <location>
        <begin position="462"/>
        <end position="559"/>
    </location>
</feature>
<dbReference type="PANTHER" id="PTHR48051:SF1">
    <property type="entry name" value="RAS SUPPRESSOR PROTEIN 1"/>
    <property type="match status" value="1"/>
</dbReference>
<keyword evidence="6" id="KW-1185">Reference proteome</keyword>
<keyword evidence="3" id="KW-0732">Signal</keyword>
<dbReference type="FunFam" id="3.80.10.10:FF:000041">
    <property type="entry name" value="LRR receptor-like serine/threonine-protein kinase ERECTA"/>
    <property type="match status" value="1"/>
</dbReference>
<proteinExistence type="predicted"/>
<protein>
    <recommendedName>
        <fullName evidence="4">Disease resistance R13L4/SHOC-2-like LRR domain-containing protein</fullName>
    </recommendedName>
</protein>